<evidence type="ECO:0000313" key="3">
    <source>
        <dbReference type="Proteomes" id="UP001423409"/>
    </source>
</evidence>
<protein>
    <submittedName>
        <fullName evidence="2">Uncharacterized protein</fullName>
    </submittedName>
</protein>
<organism evidence="2 3">
    <name type="scientific">Deinococcus caeni</name>
    <dbReference type="NCBI Taxonomy" id="569127"/>
    <lineage>
        <taxon>Bacteria</taxon>
        <taxon>Thermotogati</taxon>
        <taxon>Deinococcota</taxon>
        <taxon>Deinococci</taxon>
        <taxon>Deinococcales</taxon>
        <taxon>Deinococcaceae</taxon>
        <taxon>Deinococcus</taxon>
    </lineage>
</organism>
<proteinExistence type="predicted"/>
<gene>
    <name evidence="2" type="ORF">Dcae01_02740</name>
</gene>
<reference evidence="2 3" key="1">
    <citation type="submission" date="2024-02" db="EMBL/GenBank/DDBJ databases">
        <title>Deinococcus caeni NBRC 101312.</title>
        <authorList>
            <person name="Ichikawa N."/>
            <person name="Katano-Makiyama Y."/>
            <person name="Hidaka K."/>
        </authorList>
    </citation>
    <scope>NUCLEOTIDE SEQUENCE [LARGE SCALE GENOMIC DNA]</scope>
    <source>
        <strain evidence="2 3">NBRC 101312</strain>
    </source>
</reference>
<feature type="region of interest" description="Disordered" evidence="1">
    <location>
        <begin position="37"/>
        <end position="58"/>
    </location>
</feature>
<keyword evidence="3" id="KW-1185">Reference proteome</keyword>
<evidence type="ECO:0000256" key="1">
    <source>
        <dbReference type="SAM" id="MobiDB-lite"/>
    </source>
</evidence>
<dbReference type="Proteomes" id="UP001423409">
    <property type="component" value="Unassembled WGS sequence"/>
</dbReference>
<accession>A0ABP9UFL0</accession>
<dbReference type="EMBL" id="BAABQU010000040">
    <property type="protein sequence ID" value="GAA5441205.1"/>
    <property type="molecule type" value="Genomic_DNA"/>
</dbReference>
<sequence>MSIPPPSAAGWVVPFYDFQERLIGCYTDSVCFANNPEPHRIAGSKSGTRFPPTRIRSD</sequence>
<comment type="caution">
    <text evidence="2">The sequence shown here is derived from an EMBL/GenBank/DDBJ whole genome shotgun (WGS) entry which is preliminary data.</text>
</comment>
<evidence type="ECO:0000313" key="2">
    <source>
        <dbReference type="EMBL" id="GAA5441205.1"/>
    </source>
</evidence>
<name>A0ABP9UFL0_9DEIO</name>